<evidence type="ECO:0000256" key="1">
    <source>
        <dbReference type="ARBA" id="ARBA00004571"/>
    </source>
</evidence>
<comment type="similarity">
    <text evidence="8 9">Belongs to the TonB-dependent receptor family.</text>
</comment>
<dbReference type="RefSeq" id="WP_115832902.1">
    <property type="nucleotide sequence ID" value="NZ_QNUL01000021.1"/>
</dbReference>
<evidence type="ECO:0000313" key="14">
    <source>
        <dbReference type="Proteomes" id="UP000256373"/>
    </source>
</evidence>
<dbReference type="InterPro" id="IPR039426">
    <property type="entry name" value="TonB-dep_rcpt-like"/>
</dbReference>
<evidence type="ECO:0000256" key="2">
    <source>
        <dbReference type="ARBA" id="ARBA00022448"/>
    </source>
</evidence>
<evidence type="ECO:0000256" key="3">
    <source>
        <dbReference type="ARBA" id="ARBA00022452"/>
    </source>
</evidence>
<evidence type="ECO:0000256" key="7">
    <source>
        <dbReference type="ARBA" id="ARBA00023237"/>
    </source>
</evidence>
<dbReference type="Pfam" id="PF13715">
    <property type="entry name" value="CarbopepD_reg_2"/>
    <property type="match status" value="1"/>
</dbReference>
<evidence type="ECO:0000256" key="5">
    <source>
        <dbReference type="ARBA" id="ARBA00023077"/>
    </source>
</evidence>
<dbReference type="InterPro" id="IPR037066">
    <property type="entry name" value="Plug_dom_sf"/>
</dbReference>
<keyword evidence="14" id="KW-1185">Reference proteome</keyword>
<keyword evidence="7 8" id="KW-0998">Cell outer membrane</keyword>
<dbReference type="InterPro" id="IPR023996">
    <property type="entry name" value="TonB-dep_OMP_SusC/RagA"/>
</dbReference>
<dbReference type="Proteomes" id="UP000256373">
    <property type="component" value="Unassembled WGS sequence"/>
</dbReference>
<name>A0A3D8Y675_9BACT</name>
<keyword evidence="4 8" id="KW-0812">Transmembrane</keyword>
<feature type="domain" description="TonB-dependent receptor-like beta-barrel" evidence="11">
    <location>
        <begin position="398"/>
        <end position="975"/>
    </location>
</feature>
<protein>
    <submittedName>
        <fullName evidence="13">SusC/RagA family TonB-linked outer membrane protein</fullName>
    </submittedName>
</protein>
<feature type="chain" id="PRO_5017827956" evidence="10">
    <location>
        <begin position="26"/>
        <end position="1017"/>
    </location>
</feature>
<gene>
    <name evidence="13" type="ORF">DSL64_21000</name>
</gene>
<dbReference type="InterPro" id="IPR008969">
    <property type="entry name" value="CarboxyPept-like_regulatory"/>
</dbReference>
<dbReference type="InterPro" id="IPR036942">
    <property type="entry name" value="Beta-barrel_TonB_sf"/>
</dbReference>
<evidence type="ECO:0000256" key="8">
    <source>
        <dbReference type="PROSITE-ProRule" id="PRU01360"/>
    </source>
</evidence>
<dbReference type="GO" id="GO:0009279">
    <property type="term" value="C:cell outer membrane"/>
    <property type="evidence" value="ECO:0007669"/>
    <property type="project" value="UniProtKB-SubCell"/>
</dbReference>
<keyword evidence="2 8" id="KW-0813">Transport</keyword>
<dbReference type="InterPro" id="IPR012910">
    <property type="entry name" value="Plug_dom"/>
</dbReference>
<feature type="signal peptide" evidence="10">
    <location>
        <begin position="1"/>
        <end position="25"/>
    </location>
</feature>
<keyword evidence="3 8" id="KW-1134">Transmembrane beta strand</keyword>
<dbReference type="FunFam" id="2.60.40.1120:FF:000003">
    <property type="entry name" value="Outer membrane protein Omp121"/>
    <property type="match status" value="1"/>
</dbReference>
<dbReference type="OrthoDB" id="9768177at2"/>
<reference evidence="13 14" key="1">
    <citation type="submission" date="2018-07" db="EMBL/GenBank/DDBJ databases">
        <title>Dyadobacter roseus sp. nov., isolated from rose rhizosphere soil.</title>
        <authorList>
            <person name="Chen L."/>
        </authorList>
    </citation>
    <scope>NUCLEOTIDE SEQUENCE [LARGE SCALE GENOMIC DNA]</scope>
    <source>
        <strain evidence="13 14">RS19</strain>
    </source>
</reference>
<evidence type="ECO:0000256" key="4">
    <source>
        <dbReference type="ARBA" id="ARBA00022692"/>
    </source>
</evidence>
<evidence type="ECO:0000256" key="9">
    <source>
        <dbReference type="RuleBase" id="RU003357"/>
    </source>
</evidence>
<accession>A0A3D8Y675</accession>
<evidence type="ECO:0000256" key="10">
    <source>
        <dbReference type="SAM" id="SignalP"/>
    </source>
</evidence>
<dbReference type="InterPro" id="IPR023997">
    <property type="entry name" value="TonB-dep_OMP_SusC/RagA_CS"/>
</dbReference>
<dbReference type="PROSITE" id="PS52016">
    <property type="entry name" value="TONB_DEPENDENT_REC_3"/>
    <property type="match status" value="1"/>
</dbReference>
<feature type="domain" description="TonB-dependent receptor plug" evidence="12">
    <location>
        <begin position="133"/>
        <end position="238"/>
    </location>
</feature>
<comment type="subcellular location">
    <subcellularLocation>
        <location evidence="1 8">Cell outer membrane</location>
        <topology evidence="1 8">Multi-pass membrane protein</topology>
    </subcellularLocation>
</comment>
<dbReference type="NCBIfam" id="TIGR04056">
    <property type="entry name" value="OMP_RagA_SusC"/>
    <property type="match status" value="1"/>
</dbReference>
<dbReference type="Gene3D" id="2.170.130.10">
    <property type="entry name" value="TonB-dependent receptor, plug domain"/>
    <property type="match status" value="1"/>
</dbReference>
<proteinExistence type="inferred from homology"/>
<dbReference type="EMBL" id="QNUL01000021">
    <property type="protein sequence ID" value="REA58342.1"/>
    <property type="molecule type" value="Genomic_DNA"/>
</dbReference>
<keyword evidence="5 9" id="KW-0798">TonB box</keyword>
<dbReference type="Gene3D" id="2.40.170.20">
    <property type="entry name" value="TonB-dependent receptor, beta-barrel domain"/>
    <property type="match status" value="1"/>
</dbReference>
<organism evidence="13 14">
    <name type="scientific">Dyadobacter luteus</name>
    <dbReference type="NCBI Taxonomy" id="2259619"/>
    <lineage>
        <taxon>Bacteria</taxon>
        <taxon>Pseudomonadati</taxon>
        <taxon>Bacteroidota</taxon>
        <taxon>Cytophagia</taxon>
        <taxon>Cytophagales</taxon>
        <taxon>Spirosomataceae</taxon>
        <taxon>Dyadobacter</taxon>
    </lineage>
</organism>
<dbReference type="Pfam" id="PF07715">
    <property type="entry name" value="Plug"/>
    <property type="match status" value="1"/>
</dbReference>
<dbReference type="AlphaFoldDB" id="A0A3D8Y675"/>
<dbReference type="SUPFAM" id="SSF49464">
    <property type="entry name" value="Carboxypeptidase regulatory domain-like"/>
    <property type="match status" value="1"/>
</dbReference>
<dbReference type="NCBIfam" id="TIGR04057">
    <property type="entry name" value="SusC_RagA_signa"/>
    <property type="match status" value="1"/>
</dbReference>
<sequence length="1017" mass="111478">MNKTITSLSVLACCMIQLTAPNLWAAVKPEFNMAAMLPSQDVTVKGKVTSATKEALPGVTILVEGTSAGTTTDIDGNFSINAPSEGVIIFSYVGYISQKVPVQNRATIDVVLESDTKTLGEIVVVGYGTSSRKNLTSSISTLKPEDLNRGAISDVGQLLQGKVPGLNITRSGDPNRSAAIIMRGASTLREGAQSPLFVIDGVPGADISVIAPDDIVSMDVLKDAAATAIYGNRAANGVIMVTTKRPVKGQLQLSYSGYVSVDKVSNQYDMMDANQLRSYLTKNGQALAPDDDLGANTNWQDAVQRQSALSHNHNISLGGGTEQTLYSASLNYFDQQGILKTSALNRVIARLSVEQKAFKDNLKLGLSVTNSVSNADLVPYRNTVLSQMLTYLPTVPVRNADGSFYDNLTRTGYYNPVSMMENGKENSKYKNLLGTFSAQLKLPFGFTYDVNMSYQNYQSNFGAYYNSYYTRYYNSVRSTPDPPANPGNINLTGQNGVASRNSYQNTAKILETYVSWNRTFGNHTLGAVLGYSWQENINGDGFQATSTNFPVDNVSYYNLGLGNPYAVPSFRVDYGGDNYQQTRLISDFARVNYNYNDKYLLQASVRRDGSSVFGINEQWGYFPSVGGAWRINQENFMKSQNLFNDLKLRVSYGVTGNSAGFSPYTTKLIYGSVGTFYYQGSQISAIGALQNENPDLKWEKTATSNIGLDFSILKGKVSGSVELYNKKTTDLIWNYPVSTVLYPNGTLTANVGEMSNKGVEVSLNITPVQTADFTWSTNINLAHNKNKIVSLSSPTLKSDSVLIVQPDGGGQTGETVQVILQGSPIGQFYTYEYAGKNADGVSQYYNSNGEATTNVQVKKDYKLVGNAQPKALIGWSNNFRYRNLDLNVFFRSSLGGKIFNVTRADLYRPSTARLNNIPVEVENESVNDYNSYRYSSRFIENGNYVRLDNATLGYNFRKISPAIKNLRLYVAVNNLFVITKYSGIDPEINQGGLAPGVDARNFYPKTRSFMFGINASF</sequence>
<dbReference type="Gene3D" id="2.60.40.1120">
    <property type="entry name" value="Carboxypeptidase-like, regulatory domain"/>
    <property type="match status" value="1"/>
</dbReference>
<dbReference type="Pfam" id="PF00593">
    <property type="entry name" value="TonB_dep_Rec_b-barrel"/>
    <property type="match status" value="1"/>
</dbReference>
<evidence type="ECO:0000259" key="12">
    <source>
        <dbReference type="Pfam" id="PF07715"/>
    </source>
</evidence>
<comment type="caution">
    <text evidence="13">The sequence shown here is derived from an EMBL/GenBank/DDBJ whole genome shotgun (WGS) entry which is preliminary data.</text>
</comment>
<evidence type="ECO:0000259" key="11">
    <source>
        <dbReference type="Pfam" id="PF00593"/>
    </source>
</evidence>
<evidence type="ECO:0000256" key="6">
    <source>
        <dbReference type="ARBA" id="ARBA00023136"/>
    </source>
</evidence>
<keyword evidence="10" id="KW-0732">Signal</keyword>
<dbReference type="SUPFAM" id="SSF56935">
    <property type="entry name" value="Porins"/>
    <property type="match status" value="1"/>
</dbReference>
<evidence type="ECO:0000313" key="13">
    <source>
        <dbReference type="EMBL" id="REA58342.1"/>
    </source>
</evidence>
<keyword evidence="6 8" id="KW-0472">Membrane</keyword>
<dbReference type="InterPro" id="IPR000531">
    <property type="entry name" value="Beta-barrel_TonB"/>
</dbReference>